<dbReference type="STRING" id="571933.SAMN05216362_10773"/>
<accession>A0A1H9DNV3</accession>
<feature type="domain" description="AraC effector-binding" evidence="1">
    <location>
        <begin position="1"/>
        <end position="159"/>
    </location>
</feature>
<reference evidence="2 3" key="1">
    <citation type="submission" date="2016-10" db="EMBL/GenBank/DDBJ databases">
        <authorList>
            <person name="de Groot N.N."/>
        </authorList>
    </citation>
    <scope>NUCLEOTIDE SEQUENCE [LARGE SCALE GENOMIC DNA]</scope>
    <source>
        <strain evidence="2 3">DSM 21633</strain>
    </source>
</reference>
<dbReference type="InterPro" id="IPR053182">
    <property type="entry name" value="YobU-like_regulator"/>
</dbReference>
<dbReference type="PANTHER" id="PTHR36444:SF2">
    <property type="entry name" value="TRANSCRIPTIONAL REGULATOR PROTEIN YOBU-RELATED"/>
    <property type="match status" value="1"/>
</dbReference>
<dbReference type="Pfam" id="PF06445">
    <property type="entry name" value="GyrI-like"/>
    <property type="match status" value="1"/>
</dbReference>
<keyword evidence="3" id="KW-1185">Reference proteome</keyword>
<organism evidence="2 3">
    <name type="scientific">Piscibacillus halophilus</name>
    <dbReference type="NCBI Taxonomy" id="571933"/>
    <lineage>
        <taxon>Bacteria</taxon>
        <taxon>Bacillati</taxon>
        <taxon>Bacillota</taxon>
        <taxon>Bacilli</taxon>
        <taxon>Bacillales</taxon>
        <taxon>Bacillaceae</taxon>
        <taxon>Piscibacillus</taxon>
    </lineage>
</organism>
<evidence type="ECO:0000313" key="2">
    <source>
        <dbReference type="EMBL" id="SEQ15200.1"/>
    </source>
</evidence>
<protein>
    <submittedName>
        <fullName evidence="2">AraC family transcriptional regulator</fullName>
    </submittedName>
</protein>
<dbReference type="SMART" id="SM00871">
    <property type="entry name" value="AraC_E_bind"/>
    <property type="match status" value="1"/>
</dbReference>
<dbReference type="AlphaFoldDB" id="A0A1H9DNV3"/>
<dbReference type="RefSeq" id="WP_177176337.1">
    <property type="nucleotide sequence ID" value="NZ_FOES01000007.1"/>
</dbReference>
<sequence>MDVRVEKRDKVTLVGMEIKTYGIMKKGEPNTIPGLWEEFNQVADQIPNLVAEYEGYGLIEFPKGWQLGNRFIYTAGMAVSDASGVPEGMVVKEIPEQEYAVVRYKGPLKDIGKGFNYFYNEWLPHSDYQKSGAFEYEYYGPDFKGDDPDSVLEVHFPVTKK</sequence>
<dbReference type="EMBL" id="FOES01000007">
    <property type="protein sequence ID" value="SEQ15200.1"/>
    <property type="molecule type" value="Genomic_DNA"/>
</dbReference>
<proteinExistence type="predicted"/>
<dbReference type="SUPFAM" id="SSF55136">
    <property type="entry name" value="Probable bacterial effector-binding domain"/>
    <property type="match status" value="1"/>
</dbReference>
<dbReference type="PANTHER" id="PTHR36444">
    <property type="entry name" value="TRANSCRIPTIONAL REGULATOR PROTEIN YOBU-RELATED"/>
    <property type="match status" value="1"/>
</dbReference>
<dbReference type="InterPro" id="IPR029442">
    <property type="entry name" value="GyrI-like"/>
</dbReference>
<evidence type="ECO:0000313" key="3">
    <source>
        <dbReference type="Proteomes" id="UP000199427"/>
    </source>
</evidence>
<dbReference type="InterPro" id="IPR011256">
    <property type="entry name" value="Reg_factor_effector_dom_sf"/>
</dbReference>
<dbReference type="InterPro" id="IPR010499">
    <property type="entry name" value="AraC_E-bd"/>
</dbReference>
<dbReference type="Gene3D" id="3.20.80.10">
    <property type="entry name" value="Regulatory factor, effector binding domain"/>
    <property type="match status" value="1"/>
</dbReference>
<name>A0A1H9DNV3_9BACI</name>
<gene>
    <name evidence="2" type="ORF">SAMN05216362_10773</name>
</gene>
<dbReference type="Proteomes" id="UP000199427">
    <property type="component" value="Unassembled WGS sequence"/>
</dbReference>
<evidence type="ECO:0000259" key="1">
    <source>
        <dbReference type="SMART" id="SM00871"/>
    </source>
</evidence>